<feature type="domain" description="C2H2-type" evidence="11">
    <location>
        <begin position="87"/>
        <end position="115"/>
    </location>
</feature>
<dbReference type="GO" id="GO:0006357">
    <property type="term" value="P:regulation of transcription by RNA polymerase II"/>
    <property type="evidence" value="ECO:0007669"/>
    <property type="project" value="TreeGrafter"/>
</dbReference>
<dbReference type="EMBL" id="HBUF01143641">
    <property type="protein sequence ID" value="CAG6646761.1"/>
    <property type="molecule type" value="Transcribed_RNA"/>
</dbReference>
<keyword evidence="5" id="KW-0862">Zinc</keyword>
<dbReference type="SUPFAM" id="SSF57667">
    <property type="entry name" value="beta-beta-alpha zinc fingers"/>
    <property type="match status" value="1"/>
</dbReference>
<comment type="subcellular location">
    <subcellularLocation>
        <location evidence="1">Nucleus</location>
    </subcellularLocation>
</comment>
<dbReference type="InterPro" id="IPR036236">
    <property type="entry name" value="Znf_C2H2_sf"/>
</dbReference>
<accession>A0A8D8W5P5</accession>
<evidence type="ECO:0000259" key="11">
    <source>
        <dbReference type="PROSITE" id="PS50157"/>
    </source>
</evidence>
<evidence type="ECO:0000256" key="7">
    <source>
        <dbReference type="ARBA" id="ARBA00023125"/>
    </source>
</evidence>
<evidence type="ECO:0000256" key="4">
    <source>
        <dbReference type="ARBA" id="ARBA00022771"/>
    </source>
</evidence>
<dbReference type="FunFam" id="3.30.160.60:FF:002069">
    <property type="entry name" value="Uncharacterized protein"/>
    <property type="match status" value="1"/>
</dbReference>
<dbReference type="EMBL" id="HBUF01143640">
    <property type="protein sequence ID" value="CAG6646758.1"/>
    <property type="molecule type" value="Transcribed_RNA"/>
</dbReference>
<dbReference type="GO" id="GO:0000978">
    <property type="term" value="F:RNA polymerase II cis-regulatory region sequence-specific DNA binding"/>
    <property type="evidence" value="ECO:0007669"/>
    <property type="project" value="TreeGrafter"/>
</dbReference>
<feature type="domain" description="C2H2-type" evidence="11">
    <location>
        <begin position="59"/>
        <end position="86"/>
    </location>
</feature>
<keyword evidence="7" id="KW-0238">DNA-binding</keyword>
<proteinExistence type="predicted"/>
<keyword evidence="8" id="KW-0804">Transcription</keyword>
<evidence type="ECO:0000313" key="12">
    <source>
        <dbReference type="EMBL" id="CAG6646758.1"/>
    </source>
</evidence>
<dbReference type="InterPro" id="IPR051497">
    <property type="entry name" value="Dev/Hematopoietic_TF"/>
</dbReference>
<sequence length="118" mass="13850">MSNLDENNQACTSNKYMKFSPTDNYCQFCQQLLPADYYDLLEHCKECPSAGYRDRSHKYMCVACSYFSHKRDNMRVHLRIHTGEKPFKCELCSFKTAQKTHLKTHMLMLHSSCETMSS</sequence>
<dbReference type="EMBL" id="HBUF01143642">
    <property type="protein sequence ID" value="CAG6646764.1"/>
    <property type="molecule type" value="Transcribed_RNA"/>
</dbReference>
<protein>
    <submittedName>
        <fullName evidence="12">RE1-silencing transcription factor</fullName>
    </submittedName>
</protein>
<dbReference type="AlphaFoldDB" id="A0A8D8W5P5"/>
<dbReference type="GO" id="GO:0003700">
    <property type="term" value="F:DNA-binding transcription factor activity"/>
    <property type="evidence" value="ECO:0007669"/>
    <property type="project" value="TreeGrafter"/>
</dbReference>
<dbReference type="PANTHER" id="PTHR45993">
    <property type="entry name" value="B-CELL LYMPHOMA/LEUKEMIA 11"/>
    <property type="match status" value="1"/>
</dbReference>
<dbReference type="Gene3D" id="3.30.160.60">
    <property type="entry name" value="Classic Zinc Finger"/>
    <property type="match status" value="2"/>
</dbReference>
<evidence type="ECO:0000256" key="8">
    <source>
        <dbReference type="ARBA" id="ARBA00023163"/>
    </source>
</evidence>
<evidence type="ECO:0000256" key="9">
    <source>
        <dbReference type="ARBA" id="ARBA00023242"/>
    </source>
</evidence>
<keyword evidence="2" id="KW-0479">Metal-binding</keyword>
<keyword evidence="3" id="KW-0677">Repeat</keyword>
<name>A0A8D8W5P5_9HEMI</name>
<dbReference type="SMART" id="SM00355">
    <property type="entry name" value="ZnF_C2H2"/>
    <property type="match status" value="2"/>
</dbReference>
<dbReference type="PANTHER" id="PTHR45993:SF6">
    <property type="entry name" value="C2H2-TYPE DOMAIN-CONTAINING PROTEIN"/>
    <property type="match status" value="1"/>
</dbReference>
<evidence type="ECO:0000256" key="2">
    <source>
        <dbReference type="ARBA" id="ARBA00022723"/>
    </source>
</evidence>
<keyword evidence="4 10" id="KW-0863">Zinc-finger</keyword>
<organism evidence="12">
    <name type="scientific">Cacopsylla melanoneura</name>
    <dbReference type="NCBI Taxonomy" id="428564"/>
    <lineage>
        <taxon>Eukaryota</taxon>
        <taxon>Metazoa</taxon>
        <taxon>Ecdysozoa</taxon>
        <taxon>Arthropoda</taxon>
        <taxon>Hexapoda</taxon>
        <taxon>Insecta</taxon>
        <taxon>Pterygota</taxon>
        <taxon>Neoptera</taxon>
        <taxon>Paraneoptera</taxon>
        <taxon>Hemiptera</taxon>
        <taxon>Sternorrhyncha</taxon>
        <taxon>Psylloidea</taxon>
        <taxon>Psyllidae</taxon>
        <taxon>Psyllinae</taxon>
        <taxon>Cacopsylla</taxon>
    </lineage>
</organism>
<keyword evidence="9" id="KW-0539">Nucleus</keyword>
<evidence type="ECO:0000256" key="5">
    <source>
        <dbReference type="ARBA" id="ARBA00022833"/>
    </source>
</evidence>
<dbReference type="PROSITE" id="PS50157">
    <property type="entry name" value="ZINC_FINGER_C2H2_2"/>
    <property type="match status" value="2"/>
</dbReference>
<evidence type="ECO:0000256" key="1">
    <source>
        <dbReference type="ARBA" id="ARBA00004123"/>
    </source>
</evidence>
<keyword evidence="6" id="KW-0805">Transcription regulation</keyword>
<evidence type="ECO:0000256" key="3">
    <source>
        <dbReference type="ARBA" id="ARBA00022737"/>
    </source>
</evidence>
<dbReference type="GO" id="GO:0005634">
    <property type="term" value="C:nucleus"/>
    <property type="evidence" value="ECO:0007669"/>
    <property type="project" value="UniProtKB-SubCell"/>
</dbReference>
<evidence type="ECO:0000256" key="10">
    <source>
        <dbReference type="PROSITE-ProRule" id="PRU00042"/>
    </source>
</evidence>
<dbReference type="InterPro" id="IPR013087">
    <property type="entry name" value="Znf_C2H2_type"/>
</dbReference>
<dbReference type="GO" id="GO:0008270">
    <property type="term" value="F:zinc ion binding"/>
    <property type="evidence" value="ECO:0007669"/>
    <property type="project" value="UniProtKB-KW"/>
</dbReference>
<reference evidence="12" key="1">
    <citation type="submission" date="2021-05" db="EMBL/GenBank/DDBJ databases">
        <authorList>
            <person name="Alioto T."/>
            <person name="Alioto T."/>
            <person name="Gomez Garrido J."/>
        </authorList>
    </citation>
    <scope>NUCLEOTIDE SEQUENCE</scope>
</reference>
<evidence type="ECO:0000256" key="6">
    <source>
        <dbReference type="ARBA" id="ARBA00023015"/>
    </source>
</evidence>